<keyword evidence="7" id="KW-0812">Transmembrane</keyword>
<feature type="domain" description="Gram-positive cocci surface proteins LPxTG" evidence="9">
    <location>
        <begin position="527"/>
        <end position="563"/>
    </location>
</feature>
<sequence length="563" mass="61547">MLKKTATLIALGLVLSSTSLPALANTTTATEETQERKQDVKTPVTTLSSSDKKDDTTVATSVPIIPPSEPNKAILPDAASTSDSKQNIQSVKNIQTNNSPQKLQSAALMTENTSPVNLLNDNESLDSWMPDTNLQDFLVQILGVPKSQLTKELLSDTDLPVNYDNGLGRDFFYLPSYKGLEYFKSISVELLDSQDMDSLNYLEAHPINWTPMDSLQNMTIIAHGYLPAIFPNGINMQDSRIQVDPHNVYFMNDIYLNQLNYKSFYLSYSKLKLLNIDFASIDHITKVNFESGSYTAIPTKDGIQFTLSPFVNYADLAGKEFIETDKSINFPNGPYALLSYNEDRSTKDINLRINLHFANTSGNVTVNYIDQDNVKLSPEQLLVGGVGENYQTEQLAFPGYSLKEVAGAVSGQFTDQPQTVTYKYVKTPLTGVAGGNITTRYVDTNGTSISDDIVTSGNIGDPYSTVKKDIAGFTYKNVTGNTSGQFTNQLQTVTYIYTSNSVPSTGSNPSVGSKVTTTVTKSPTNTLPQTGENQSNSPLILLLGFASVILAGTLSVLKLRTKK</sequence>
<accession>A0A2A5S4H5</accession>
<protein>
    <recommendedName>
        <fullName evidence="9">Gram-positive cocci surface proteins LPxTG domain-containing protein</fullName>
    </recommendedName>
</protein>
<dbReference type="InterPro" id="IPR019931">
    <property type="entry name" value="LPXTG_anchor"/>
</dbReference>
<gene>
    <name evidence="10" type="ORF">RU86_GL001424</name>
</gene>
<keyword evidence="3 8" id="KW-0732">Signal</keyword>
<dbReference type="EMBL" id="JXJW01000003">
    <property type="protein sequence ID" value="PCS08399.1"/>
    <property type="molecule type" value="Genomic_DNA"/>
</dbReference>
<feature type="region of interest" description="Disordered" evidence="6">
    <location>
        <begin position="505"/>
        <end position="533"/>
    </location>
</feature>
<proteinExistence type="predicted"/>
<feature type="transmembrane region" description="Helical" evidence="7">
    <location>
        <begin position="539"/>
        <end position="557"/>
    </location>
</feature>
<dbReference type="Pfam" id="PF06458">
    <property type="entry name" value="MucBP"/>
    <property type="match status" value="2"/>
</dbReference>
<dbReference type="Proteomes" id="UP000218282">
    <property type="component" value="Unassembled WGS sequence"/>
</dbReference>
<feature type="signal peptide" evidence="8">
    <location>
        <begin position="1"/>
        <end position="24"/>
    </location>
</feature>
<keyword evidence="7" id="KW-0472">Membrane</keyword>
<dbReference type="Gene3D" id="3.10.20.320">
    <property type="entry name" value="Putative peptidoglycan bound protein (lpxtg motif)"/>
    <property type="match status" value="2"/>
</dbReference>
<evidence type="ECO:0000256" key="3">
    <source>
        <dbReference type="ARBA" id="ARBA00022729"/>
    </source>
</evidence>
<evidence type="ECO:0000256" key="7">
    <source>
        <dbReference type="SAM" id="Phobius"/>
    </source>
</evidence>
<evidence type="ECO:0000313" key="11">
    <source>
        <dbReference type="Proteomes" id="UP000218282"/>
    </source>
</evidence>
<evidence type="ECO:0000256" key="1">
    <source>
        <dbReference type="ARBA" id="ARBA00022512"/>
    </source>
</evidence>
<name>A0A2A5S4H5_9LACT</name>
<keyword evidence="2" id="KW-0964">Secreted</keyword>
<evidence type="ECO:0000256" key="8">
    <source>
        <dbReference type="SAM" id="SignalP"/>
    </source>
</evidence>
<keyword evidence="4" id="KW-0677">Repeat</keyword>
<feature type="region of interest" description="Disordered" evidence="6">
    <location>
        <begin position="28"/>
        <end position="85"/>
    </location>
</feature>
<evidence type="ECO:0000313" key="10">
    <source>
        <dbReference type="EMBL" id="PCS08399.1"/>
    </source>
</evidence>
<evidence type="ECO:0000256" key="4">
    <source>
        <dbReference type="ARBA" id="ARBA00022737"/>
    </source>
</evidence>
<reference evidence="10 11" key="1">
    <citation type="submission" date="2014-12" db="EMBL/GenBank/DDBJ databases">
        <title>Draft genome sequences of 10 type strains of Lactococcus.</title>
        <authorList>
            <person name="Sun Z."/>
            <person name="Zhong Z."/>
            <person name="Liu W."/>
            <person name="Zhang W."/>
            <person name="Zhang H."/>
        </authorList>
    </citation>
    <scope>NUCLEOTIDE SEQUENCE [LARGE SCALE GENOMIC DNA]</scope>
    <source>
        <strain evidence="10 11">DSM 6634</strain>
    </source>
</reference>
<keyword evidence="5" id="KW-0572">Peptidoglycan-anchor</keyword>
<feature type="compositionally biased region" description="Low complexity" evidence="6">
    <location>
        <begin position="509"/>
        <end position="528"/>
    </location>
</feature>
<keyword evidence="7" id="KW-1133">Transmembrane helix</keyword>
<evidence type="ECO:0000256" key="2">
    <source>
        <dbReference type="ARBA" id="ARBA00022525"/>
    </source>
</evidence>
<evidence type="ECO:0000256" key="5">
    <source>
        <dbReference type="ARBA" id="ARBA00023088"/>
    </source>
</evidence>
<organism evidence="10 11">
    <name type="scientific">Pseudolactococcus piscium</name>
    <dbReference type="NCBI Taxonomy" id="1364"/>
    <lineage>
        <taxon>Bacteria</taxon>
        <taxon>Bacillati</taxon>
        <taxon>Bacillota</taxon>
        <taxon>Bacilli</taxon>
        <taxon>Lactobacillales</taxon>
        <taxon>Streptococcaceae</taxon>
        <taxon>Pseudolactococcus</taxon>
    </lineage>
</organism>
<evidence type="ECO:0000259" key="9">
    <source>
        <dbReference type="PROSITE" id="PS50847"/>
    </source>
</evidence>
<dbReference type="RefSeq" id="WP_096813777.1">
    <property type="nucleotide sequence ID" value="NZ_JXJW01000003.1"/>
</dbReference>
<evidence type="ECO:0000256" key="6">
    <source>
        <dbReference type="SAM" id="MobiDB-lite"/>
    </source>
</evidence>
<dbReference type="InterPro" id="IPR009459">
    <property type="entry name" value="MucBP_dom"/>
</dbReference>
<keyword evidence="11" id="KW-1185">Reference proteome</keyword>
<dbReference type="AlphaFoldDB" id="A0A2A5S4H5"/>
<comment type="caution">
    <text evidence="10">The sequence shown here is derived from an EMBL/GenBank/DDBJ whole genome shotgun (WGS) entry which is preliminary data.</text>
</comment>
<dbReference type="PROSITE" id="PS50847">
    <property type="entry name" value="GRAM_POS_ANCHORING"/>
    <property type="match status" value="1"/>
</dbReference>
<dbReference type="NCBIfam" id="TIGR01167">
    <property type="entry name" value="LPXTG_anchor"/>
    <property type="match status" value="1"/>
</dbReference>
<keyword evidence="1" id="KW-0134">Cell wall</keyword>
<feature type="chain" id="PRO_5013354652" description="Gram-positive cocci surface proteins LPxTG domain-containing protein" evidence="8">
    <location>
        <begin position="25"/>
        <end position="563"/>
    </location>
</feature>